<protein>
    <submittedName>
        <fullName evidence="2">Uncharacterized protein</fullName>
    </submittedName>
</protein>
<proteinExistence type="predicted"/>
<organism evidence="2 3">
    <name type="scientific">Datura stramonium</name>
    <name type="common">Jimsonweed</name>
    <name type="synonym">Common thornapple</name>
    <dbReference type="NCBI Taxonomy" id="4076"/>
    <lineage>
        <taxon>Eukaryota</taxon>
        <taxon>Viridiplantae</taxon>
        <taxon>Streptophyta</taxon>
        <taxon>Embryophyta</taxon>
        <taxon>Tracheophyta</taxon>
        <taxon>Spermatophyta</taxon>
        <taxon>Magnoliopsida</taxon>
        <taxon>eudicotyledons</taxon>
        <taxon>Gunneridae</taxon>
        <taxon>Pentapetalae</taxon>
        <taxon>asterids</taxon>
        <taxon>lamiids</taxon>
        <taxon>Solanales</taxon>
        <taxon>Solanaceae</taxon>
        <taxon>Solanoideae</taxon>
        <taxon>Datureae</taxon>
        <taxon>Datura</taxon>
    </lineage>
</organism>
<comment type="caution">
    <text evidence="2">The sequence shown here is derived from an EMBL/GenBank/DDBJ whole genome shotgun (WGS) entry which is preliminary data.</text>
</comment>
<dbReference type="EMBL" id="JACEIK010000864">
    <property type="protein sequence ID" value="MCD7463104.1"/>
    <property type="molecule type" value="Genomic_DNA"/>
</dbReference>
<gene>
    <name evidence="2" type="ORF">HAX54_049968</name>
</gene>
<evidence type="ECO:0000256" key="1">
    <source>
        <dbReference type="SAM" id="MobiDB-lite"/>
    </source>
</evidence>
<feature type="region of interest" description="Disordered" evidence="1">
    <location>
        <begin position="34"/>
        <end position="55"/>
    </location>
</feature>
<keyword evidence="3" id="KW-1185">Reference proteome</keyword>
<dbReference type="Proteomes" id="UP000823775">
    <property type="component" value="Unassembled WGS sequence"/>
</dbReference>
<name>A0ABS8SXD0_DATST</name>
<accession>A0ABS8SXD0</accession>
<feature type="non-terminal residue" evidence="2">
    <location>
        <position position="1"/>
    </location>
</feature>
<sequence>RLARESGSTRSSPVLVTDPIPRYYTDRIGQCGIPGRPDFDQSFGQPGLGPSPFTEKTDSVVPVLIRCQPYLSGLRGPG</sequence>
<evidence type="ECO:0000313" key="2">
    <source>
        <dbReference type="EMBL" id="MCD7463104.1"/>
    </source>
</evidence>
<reference evidence="2 3" key="1">
    <citation type="journal article" date="2021" name="BMC Genomics">
        <title>Datura genome reveals duplications of psychoactive alkaloid biosynthetic genes and high mutation rate following tissue culture.</title>
        <authorList>
            <person name="Rajewski A."/>
            <person name="Carter-House D."/>
            <person name="Stajich J."/>
            <person name="Litt A."/>
        </authorList>
    </citation>
    <scope>NUCLEOTIDE SEQUENCE [LARGE SCALE GENOMIC DNA]</scope>
    <source>
        <strain evidence="2">AR-01</strain>
    </source>
</reference>
<evidence type="ECO:0000313" key="3">
    <source>
        <dbReference type="Proteomes" id="UP000823775"/>
    </source>
</evidence>